<gene>
    <name evidence="5" type="ORF">MNBD_GAMMA08-3077</name>
</gene>
<dbReference type="InterPro" id="IPR000792">
    <property type="entry name" value="Tscrpt_reg_LuxR_C"/>
</dbReference>
<accession>A0A3B0Y5J0</accession>
<dbReference type="SUPFAM" id="SSF52172">
    <property type="entry name" value="CheY-like"/>
    <property type="match status" value="1"/>
</dbReference>
<dbReference type="PRINTS" id="PR00038">
    <property type="entry name" value="HTHLUXR"/>
</dbReference>
<dbReference type="SMART" id="SM00448">
    <property type="entry name" value="REC"/>
    <property type="match status" value="1"/>
</dbReference>
<proteinExistence type="predicted"/>
<name>A0A3B0Y5J0_9ZZZZ</name>
<evidence type="ECO:0000259" key="3">
    <source>
        <dbReference type="PROSITE" id="PS50043"/>
    </source>
</evidence>
<dbReference type="SUPFAM" id="SSF46894">
    <property type="entry name" value="C-terminal effector domain of the bipartite response regulators"/>
    <property type="match status" value="1"/>
</dbReference>
<dbReference type="InterPro" id="IPR001789">
    <property type="entry name" value="Sig_transdc_resp-reg_receiver"/>
</dbReference>
<dbReference type="GO" id="GO:0003677">
    <property type="term" value="F:DNA binding"/>
    <property type="evidence" value="ECO:0007669"/>
    <property type="project" value="UniProtKB-KW"/>
</dbReference>
<evidence type="ECO:0000256" key="1">
    <source>
        <dbReference type="ARBA" id="ARBA00022553"/>
    </source>
</evidence>
<feature type="domain" description="Response regulatory" evidence="4">
    <location>
        <begin position="4"/>
        <end position="121"/>
    </location>
</feature>
<dbReference type="PROSITE" id="PS50110">
    <property type="entry name" value="RESPONSE_REGULATORY"/>
    <property type="match status" value="1"/>
</dbReference>
<evidence type="ECO:0000313" key="5">
    <source>
        <dbReference type="EMBL" id="VAW63824.1"/>
    </source>
</evidence>
<dbReference type="PANTHER" id="PTHR45566:SF1">
    <property type="entry name" value="HTH-TYPE TRANSCRIPTIONAL REGULATOR YHJB-RELATED"/>
    <property type="match status" value="1"/>
</dbReference>
<dbReference type="InterPro" id="IPR016032">
    <property type="entry name" value="Sig_transdc_resp-reg_C-effctor"/>
</dbReference>
<keyword evidence="1" id="KW-0597">Phosphoprotein</keyword>
<dbReference type="GO" id="GO:0000160">
    <property type="term" value="P:phosphorelay signal transduction system"/>
    <property type="evidence" value="ECO:0007669"/>
    <property type="project" value="InterPro"/>
</dbReference>
<dbReference type="InterPro" id="IPR051015">
    <property type="entry name" value="EvgA-like"/>
</dbReference>
<dbReference type="CDD" id="cd06170">
    <property type="entry name" value="LuxR_C_like"/>
    <property type="match status" value="1"/>
</dbReference>
<dbReference type="CDD" id="cd17535">
    <property type="entry name" value="REC_NarL-like"/>
    <property type="match status" value="1"/>
</dbReference>
<evidence type="ECO:0000256" key="2">
    <source>
        <dbReference type="ARBA" id="ARBA00023125"/>
    </source>
</evidence>
<dbReference type="InterPro" id="IPR011006">
    <property type="entry name" value="CheY-like_superfamily"/>
</dbReference>
<dbReference type="PANTHER" id="PTHR45566">
    <property type="entry name" value="HTH-TYPE TRANSCRIPTIONAL REGULATOR YHJB-RELATED"/>
    <property type="match status" value="1"/>
</dbReference>
<reference evidence="5" key="1">
    <citation type="submission" date="2018-06" db="EMBL/GenBank/DDBJ databases">
        <authorList>
            <person name="Zhirakovskaya E."/>
        </authorList>
    </citation>
    <scope>NUCLEOTIDE SEQUENCE</scope>
</reference>
<protein>
    <submittedName>
        <fullName evidence="5">Two-component transcriptional response regulator, LuxR family</fullName>
    </submittedName>
</protein>
<sequence>MTKKILIADDHPLVREGIKHVLEKIDDEQLILQASNFSDAEKITNQENDFDLILLDLNMPQMNGVASLIKLRQQLPSTPIVIISASDDISDIRGAINNGANGYIHKSSSNEVMLNALLLVLSGGLYLPPQWNVSTEKNITPLTHRQKQVVALLAVGKANKEIAKEFSISDKTVKAHLSEIFKRLEVSNRTQAVHQARQLGVLTGY</sequence>
<dbReference type="Pfam" id="PF00072">
    <property type="entry name" value="Response_reg"/>
    <property type="match status" value="1"/>
</dbReference>
<feature type="domain" description="HTH luxR-type" evidence="3">
    <location>
        <begin position="135"/>
        <end position="200"/>
    </location>
</feature>
<organism evidence="5">
    <name type="scientific">hydrothermal vent metagenome</name>
    <dbReference type="NCBI Taxonomy" id="652676"/>
    <lineage>
        <taxon>unclassified sequences</taxon>
        <taxon>metagenomes</taxon>
        <taxon>ecological metagenomes</taxon>
    </lineage>
</organism>
<dbReference type="PROSITE" id="PS50043">
    <property type="entry name" value="HTH_LUXR_2"/>
    <property type="match status" value="1"/>
</dbReference>
<dbReference type="SMART" id="SM00421">
    <property type="entry name" value="HTH_LUXR"/>
    <property type="match status" value="1"/>
</dbReference>
<dbReference type="InterPro" id="IPR058245">
    <property type="entry name" value="NreC/VraR/RcsB-like_REC"/>
</dbReference>
<dbReference type="AlphaFoldDB" id="A0A3B0Y5J0"/>
<dbReference type="GO" id="GO:0006355">
    <property type="term" value="P:regulation of DNA-templated transcription"/>
    <property type="evidence" value="ECO:0007669"/>
    <property type="project" value="InterPro"/>
</dbReference>
<dbReference type="Pfam" id="PF00196">
    <property type="entry name" value="GerE"/>
    <property type="match status" value="1"/>
</dbReference>
<keyword evidence="2" id="KW-0238">DNA-binding</keyword>
<dbReference type="EMBL" id="UOFH01000259">
    <property type="protein sequence ID" value="VAW63824.1"/>
    <property type="molecule type" value="Genomic_DNA"/>
</dbReference>
<dbReference type="Gene3D" id="3.40.50.2300">
    <property type="match status" value="1"/>
</dbReference>
<evidence type="ECO:0000259" key="4">
    <source>
        <dbReference type="PROSITE" id="PS50110"/>
    </source>
</evidence>